<dbReference type="InterPro" id="IPR009081">
    <property type="entry name" value="PP-bd_ACP"/>
</dbReference>
<name>A0ABV5PIP9_STRCM</name>
<accession>A0ABV5PIP9</accession>
<proteinExistence type="predicted"/>
<keyword evidence="3" id="KW-1185">Reference proteome</keyword>
<dbReference type="Proteomes" id="UP001589718">
    <property type="component" value="Unassembled WGS sequence"/>
</dbReference>
<dbReference type="Pfam" id="PF00550">
    <property type="entry name" value="PP-binding"/>
    <property type="match status" value="1"/>
</dbReference>
<sequence length="93" mass="9887">MQHAQNTPHHLTSVVKKVIAAASEPPADPRALTNDEPLNGERLRINSLTLISLLVQVEEETGVALANELFVGKSFTTVADITAIVEQSSEAAA</sequence>
<evidence type="ECO:0000259" key="1">
    <source>
        <dbReference type="PROSITE" id="PS50075"/>
    </source>
</evidence>
<dbReference type="RefSeq" id="WP_345219737.1">
    <property type="nucleotide sequence ID" value="NZ_BAAAXE010000002.1"/>
</dbReference>
<dbReference type="PROSITE" id="PS50075">
    <property type="entry name" value="CARRIER"/>
    <property type="match status" value="1"/>
</dbReference>
<organism evidence="2 3">
    <name type="scientific">Streptomyces cremeus</name>
    <dbReference type="NCBI Taxonomy" id="66881"/>
    <lineage>
        <taxon>Bacteria</taxon>
        <taxon>Bacillati</taxon>
        <taxon>Actinomycetota</taxon>
        <taxon>Actinomycetes</taxon>
        <taxon>Kitasatosporales</taxon>
        <taxon>Streptomycetaceae</taxon>
        <taxon>Streptomyces</taxon>
    </lineage>
</organism>
<feature type="domain" description="Carrier" evidence="1">
    <location>
        <begin position="9"/>
        <end position="89"/>
    </location>
</feature>
<evidence type="ECO:0000313" key="2">
    <source>
        <dbReference type="EMBL" id="MFB9523071.1"/>
    </source>
</evidence>
<reference evidence="2 3" key="1">
    <citation type="submission" date="2024-09" db="EMBL/GenBank/DDBJ databases">
        <authorList>
            <person name="Sun Q."/>
            <person name="Mori K."/>
        </authorList>
    </citation>
    <scope>NUCLEOTIDE SEQUENCE [LARGE SCALE GENOMIC DNA]</scope>
    <source>
        <strain evidence="2 3">JCM 4362</strain>
    </source>
</reference>
<comment type="caution">
    <text evidence="2">The sequence shown here is derived from an EMBL/GenBank/DDBJ whole genome shotgun (WGS) entry which is preliminary data.</text>
</comment>
<protein>
    <submittedName>
        <fullName evidence="2">Acyl carrier protein</fullName>
    </submittedName>
</protein>
<gene>
    <name evidence="2" type="ORF">ACFFTU_24295</name>
</gene>
<dbReference type="EMBL" id="JBHMCR010000016">
    <property type="protein sequence ID" value="MFB9523071.1"/>
    <property type="molecule type" value="Genomic_DNA"/>
</dbReference>
<dbReference type="SUPFAM" id="SSF47336">
    <property type="entry name" value="ACP-like"/>
    <property type="match status" value="1"/>
</dbReference>
<dbReference type="InterPro" id="IPR036736">
    <property type="entry name" value="ACP-like_sf"/>
</dbReference>
<dbReference type="Gene3D" id="1.10.1200.10">
    <property type="entry name" value="ACP-like"/>
    <property type="match status" value="1"/>
</dbReference>
<evidence type="ECO:0000313" key="3">
    <source>
        <dbReference type="Proteomes" id="UP001589718"/>
    </source>
</evidence>